<name>A0A8K0G1A6_IGNLU</name>
<dbReference type="OrthoDB" id="6781282at2759"/>
<gene>
    <name evidence="1" type="ORF">ILUMI_18038</name>
</gene>
<evidence type="ECO:0008006" key="3">
    <source>
        <dbReference type="Google" id="ProtNLM"/>
    </source>
</evidence>
<reference evidence="1" key="1">
    <citation type="submission" date="2019-08" db="EMBL/GenBank/DDBJ databases">
        <title>The genome of the North American firefly Photinus pyralis.</title>
        <authorList>
            <consortium name="Photinus pyralis genome working group"/>
            <person name="Fallon T.R."/>
            <person name="Sander Lower S.E."/>
            <person name="Weng J.-K."/>
        </authorList>
    </citation>
    <scope>NUCLEOTIDE SEQUENCE</scope>
    <source>
        <strain evidence="1">TRF0915ILg1</strain>
        <tissue evidence="1">Whole body</tissue>
    </source>
</reference>
<dbReference type="InterPro" id="IPR036397">
    <property type="entry name" value="RNaseH_sf"/>
</dbReference>
<comment type="caution">
    <text evidence="1">The sequence shown here is derived from an EMBL/GenBank/DDBJ whole genome shotgun (WGS) entry which is preliminary data.</text>
</comment>
<sequence>MIAGKHALELEAIRNEVLMKIEFWSKGNKILFNTKKSVALHLTRRRTNHAIKVYIIIKGCRTISYEAACVIANIISICLKARALTLDDINIKRYGAPINLKFWLHPAEIPSIKENDNSNTEYKGQIYTDGSKDESNVRCAVVSYINGEIIYENKFKLNNRCSNNQAELLAIFKALEWILSKEEHECESCSWWVKWVKAHSGLEGSKKADRLATEASKDEKLAESYKHFPRSILKTYVYIAHKMASVHVKFAVQLASGEFGFPTYDIRFWNWDLGFWSSKSGYLRYVRYKILDFRN</sequence>
<dbReference type="Gene3D" id="3.30.420.10">
    <property type="entry name" value="Ribonuclease H-like superfamily/Ribonuclease H"/>
    <property type="match status" value="1"/>
</dbReference>
<dbReference type="EMBL" id="VTPC01079692">
    <property type="protein sequence ID" value="KAF2888135.1"/>
    <property type="molecule type" value="Genomic_DNA"/>
</dbReference>
<organism evidence="1 2">
    <name type="scientific">Ignelater luminosus</name>
    <name type="common">Cucubano</name>
    <name type="synonym">Pyrophorus luminosus</name>
    <dbReference type="NCBI Taxonomy" id="2038154"/>
    <lineage>
        <taxon>Eukaryota</taxon>
        <taxon>Metazoa</taxon>
        <taxon>Ecdysozoa</taxon>
        <taxon>Arthropoda</taxon>
        <taxon>Hexapoda</taxon>
        <taxon>Insecta</taxon>
        <taxon>Pterygota</taxon>
        <taxon>Neoptera</taxon>
        <taxon>Endopterygota</taxon>
        <taxon>Coleoptera</taxon>
        <taxon>Polyphaga</taxon>
        <taxon>Elateriformia</taxon>
        <taxon>Elateroidea</taxon>
        <taxon>Elateridae</taxon>
        <taxon>Agrypninae</taxon>
        <taxon>Pyrophorini</taxon>
        <taxon>Ignelater</taxon>
    </lineage>
</organism>
<protein>
    <recommendedName>
        <fullName evidence="3">RNase H type-1 domain-containing protein</fullName>
    </recommendedName>
</protein>
<keyword evidence="2" id="KW-1185">Reference proteome</keyword>
<accession>A0A8K0G1A6</accession>
<dbReference type="SUPFAM" id="SSF53098">
    <property type="entry name" value="Ribonuclease H-like"/>
    <property type="match status" value="1"/>
</dbReference>
<evidence type="ECO:0000313" key="1">
    <source>
        <dbReference type="EMBL" id="KAF2888135.1"/>
    </source>
</evidence>
<dbReference type="AlphaFoldDB" id="A0A8K0G1A6"/>
<dbReference type="Proteomes" id="UP000801492">
    <property type="component" value="Unassembled WGS sequence"/>
</dbReference>
<proteinExistence type="predicted"/>
<dbReference type="GO" id="GO:0003676">
    <property type="term" value="F:nucleic acid binding"/>
    <property type="evidence" value="ECO:0007669"/>
    <property type="project" value="InterPro"/>
</dbReference>
<evidence type="ECO:0000313" key="2">
    <source>
        <dbReference type="Proteomes" id="UP000801492"/>
    </source>
</evidence>
<dbReference type="InterPro" id="IPR012337">
    <property type="entry name" value="RNaseH-like_sf"/>
</dbReference>